<evidence type="ECO:0000313" key="4">
    <source>
        <dbReference type="EMBL" id="TYL58681.1"/>
    </source>
</evidence>
<dbReference type="InterPro" id="IPR011256">
    <property type="entry name" value="Reg_factor_effector_dom_sf"/>
</dbReference>
<protein>
    <submittedName>
        <fullName evidence="1">Transcriptional regulator, effector-binding domain/component</fullName>
    </submittedName>
</protein>
<reference evidence="4 7" key="4">
    <citation type="submission" date="2019-09" db="EMBL/GenBank/DDBJ databases">
        <title>Strain-level analysis of Eubacterium rectale using genomes from metagenomes.</title>
        <authorList>
            <person name="Karcher N."/>
            <person name="Segata N."/>
        </authorList>
    </citation>
    <scope>NUCLEOTIDE SEQUENCE [LARGE SCALE GENOMIC DNA]</scope>
    <source>
        <strain evidence="4 7">L2-21</strain>
    </source>
</reference>
<name>A0A174HHK7_9FIRM</name>
<reference evidence="3 6" key="2">
    <citation type="submission" date="2018-08" db="EMBL/GenBank/DDBJ databases">
        <title>A genome reference for cultivated species of the human gut microbiota.</title>
        <authorList>
            <person name="Zou Y."/>
            <person name="Xue W."/>
            <person name="Luo G."/>
        </authorList>
    </citation>
    <scope>NUCLEOTIDE SEQUENCE [LARGE SCALE GENOMIC DNA]</scope>
    <source>
        <strain evidence="3 6">AF38-24</strain>
    </source>
</reference>
<dbReference type="OMA" id="INRITHM"/>
<dbReference type="GeneID" id="86989751"/>
<dbReference type="Proteomes" id="UP001197741">
    <property type="component" value="Unassembled WGS sequence"/>
</dbReference>
<gene>
    <name evidence="3" type="ORF">DW028_13710</name>
    <name evidence="1" type="ORF">ERS852417_03000</name>
    <name evidence="4" type="ORF">FYL37_05735</name>
    <name evidence="2" type="ORF">LIZ82_12360</name>
</gene>
<dbReference type="EMBL" id="VSTG01000005">
    <property type="protein sequence ID" value="TYL58681.1"/>
    <property type="molecule type" value="Genomic_DNA"/>
</dbReference>
<evidence type="ECO:0000313" key="1">
    <source>
        <dbReference type="EMBL" id="CUO74402.1"/>
    </source>
</evidence>
<accession>A0A174HHK7</accession>
<evidence type="ECO:0000313" key="6">
    <source>
        <dbReference type="Proteomes" id="UP000283297"/>
    </source>
</evidence>
<reference evidence="1 5" key="1">
    <citation type="submission" date="2015-09" db="EMBL/GenBank/DDBJ databases">
        <authorList>
            <consortium name="Pathogen Informatics"/>
        </authorList>
    </citation>
    <scope>NUCLEOTIDE SEQUENCE [LARGE SCALE GENOMIC DNA]</scope>
    <source>
        <strain evidence="1 5">2789STDY5608860</strain>
    </source>
</reference>
<reference evidence="2" key="5">
    <citation type="submission" date="2021-10" db="EMBL/GenBank/DDBJ databases">
        <title>Collection of gut derived symbiotic bacterial strains cultured from healthy donors.</title>
        <authorList>
            <person name="Lin H."/>
            <person name="Littmann E."/>
            <person name="Kohout C."/>
            <person name="Pamer E.G."/>
        </authorList>
    </citation>
    <scope>NUCLEOTIDE SEQUENCE</scope>
    <source>
        <strain evidence="2">DFI.7.28A</strain>
    </source>
</reference>
<sequence length="158" mass="18562">MNSINIYENKTLKLQNVIVRRLDLESDDQNLFDSEINKISTYIQTHGANQIGPLIQYSKVELDENNEPDINMQFMLQANNFIHNVEQPYRMESLLRVKNCLYARYNGPDDKLKFAYDKLGVYAFENDIELDGCNYTIYVDRNEEEETMVADVFMPVKE</sequence>
<dbReference type="EMBL" id="JAJCJQ010000022">
    <property type="protein sequence ID" value="MCB6961674.1"/>
    <property type="molecule type" value="Genomic_DNA"/>
</dbReference>
<dbReference type="Proteomes" id="UP000324325">
    <property type="component" value="Unassembled WGS sequence"/>
</dbReference>
<dbReference type="Proteomes" id="UP000283297">
    <property type="component" value="Unassembled WGS sequence"/>
</dbReference>
<dbReference type="AlphaFoldDB" id="A0A174HHK7"/>
<dbReference type="Proteomes" id="UP000095384">
    <property type="component" value="Unassembled WGS sequence"/>
</dbReference>
<dbReference type="EMBL" id="CYYW01000042">
    <property type="protein sequence ID" value="CUO74402.1"/>
    <property type="molecule type" value="Genomic_DNA"/>
</dbReference>
<evidence type="ECO:0000313" key="7">
    <source>
        <dbReference type="Proteomes" id="UP000324325"/>
    </source>
</evidence>
<proteinExistence type="predicted"/>
<evidence type="ECO:0000313" key="3">
    <source>
        <dbReference type="EMBL" id="RHL26303.1"/>
    </source>
</evidence>
<reference evidence="4 7" key="3">
    <citation type="submission" date="2019-08" db="EMBL/GenBank/DDBJ databases">
        <authorList>
            <person name="Duncan S."/>
            <person name="Walker A."/>
        </authorList>
    </citation>
    <scope>NUCLEOTIDE SEQUENCE [LARGE SCALE GENOMIC DNA]</scope>
    <source>
        <strain evidence="4 7">L2-21</strain>
    </source>
</reference>
<dbReference type="RefSeq" id="WP_012743823.1">
    <property type="nucleotide sequence ID" value="NZ_CP092643.1"/>
</dbReference>
<organism evidence="1 5">
    <name type="scientific">Agathobacter rectalis</name>
    <dbReference type="NCBI Taxonomy" id="39491"/>
    <lineage>
        <taxon>Bacteria</taxon>
        <taxon>Bacillati</taxon>
        <taxon>Bacillota</taxon>
        <taxon>Clostridia</taxon>
        <taxon>Lachnospirales</taxon>
        <taxon>Lachnospiraceae</taxon>
        <taxon>Agathobacter</taxon>
    </lineage>
</organism>
<dbReference type="Gene3D" id="3.20.80.10">
    <property type="entry name" value="Regulatory factor, effector binding domain"/>
    <property type="match status" value="1"/>
</dbReference>
<dbReference type="EMBL" id="QRON01000014">
    <property type="protein sequence ID" value="RHL26303.1"/>
    <property type="molecule type" value="Genomic_DNA"/>
</dbReference>
<evidence type="ECO:0000313" key="5">
    <source>
        <dbReference type="Proteomes" id="UP000095384"/>
    </source>
</evidence>
<evidence type="ECO:0000313" key="2">
    <source>
        <dbReference type="EMBL" id="MCB6961674.1"/>
    </source>
</evidence>